<dbReference type="GO" id="GO:0004540">
    <property type="term" value="F:RNA nuclease activity"/>
    <property type="evidence" value="ECO:0007669"/>
    <property type="project" value="UniProtKB-ARBA"/>
</dbReference>
<organism evidence="4 5">
    <name type="scientific">Ehrlichia minasensis</name>
    <dbReference type="NCBI Taxonomy" id="1242993"/>
    <lineage>
        <taxon>Bacteria</taxon>
        <taxon>Pseudomonadati</taxon>
        <taxon>Pseudomonadota</taxon>
        <taxon>Alphaproteobacteria</taxon>
        <taxon>Rickettsiales</taxon>
        <taxon>Anaplasmataceae</taxon>
        <taxon>Ehrlichia</taxon>
    </lineage>
</organism>
<dbReference type="RefSeq" id="WP_045170837.1">
    <property type="nucleotide sequence ID" value="NZ_QOHL01000005.1"/>
</dbReference>
<dbReference type="PROSITE" id="PS51257">
    <property type="entry name" value="PROKAR_LIPOPROTEIN"/>
    <property type="match status" value="1"/>
</dbReference>
<dbReference type="InterPro" id="IPR037227">
    <property type="entry name" value="EndoU-like"/>
</dbReference>
<gene>
    <name evidence="4" type="ORF">DRF75_01610</name>
</gene>
<evidence type="ECO:0000313" key="4">
    <source>
        <dbReference type="EMBL" id="RZB12878.1"/>
    </source>
</evidence>
<evidence type="ECO:0000313" key="5">
    <source>
        <dbReference type="Proteomes" id="UP000293377"/>
    </source>
</evidence>
<keyword evidence="5" id="KW-1185">Reference proteome</keyword>
<dbReference type="GO" id="GO:0016787">
    <property type="term" value="F:hydrolase activity"/>
    <property type="evidence" value="ECO:0007669"/>
    <property type="project" value="UniProtKB-KW"/>
</dbReference>
<protein>
    <recommendedName>
        <fullName evidence="3">Bacterial EndoU nuclease domain-containing protein</fullName>
    </recommendedName>
</protein>
<feature type="signal peptide" evidence="2">
    <location>
        <begin position="1"/>
        <end position="20"/>
    </location>
</feature>
<dbReference type="GO" id="GO:0004519">
    <property type="term" value="F:endonuclease activity"/>
    <property type="evidence" value="ECO:0007669"/>
    <property type="project" value="InterPro"/>
</dbReference>
<evidence type="ECO:0000259" key="3">
    <source>
        <dbReference type="Pfam" id="PF14436"/>
    </source>
</evidence>
<dbReference type="InterPro" id="IPR029501">
    <property type="entry name" value="EndoU_bac"/>
</dbReference>
<name>A0A4Q6IC47_9RICK</name>
<dbReference type="AlphaFoldDB" id="A0A4Q6IC47"/>
<dbReference type="STRING" id="1242993.ehr_00244"/>
<dbReference type="Pfam" id="PF14436">
    <property type="entry name" value="EndoU_bacteria"/>
    <property type="match status" value="1"/>
</dbReference>
<feature type="domain" description="Bacterial EndoU nuclease" evidence="3">
    <location>
        <begin position="140"/>
        <end position="268"/>
    </location>
</feature>
<dbReference type="Proteomes" id="UP000293377">
    <property type="component" value="Unassembled WGS sequence"/>
</dbReference>
<evidence type="ECO:0000256" key="1">
    <source>
        <dbReference type="ARBA" id="ARBA00022801"/>
    </source>
</evidence>
<dbReference type="EMBL" id="QOHL01000005">
    <property type="protein sequence ID" value="RZB12878.1"/>
    <property type="molecule type" value="Genomic_DNA"/>
</dbReference>
<keyword evidence="2" id="KW-0732">Signal</keyword>
<accession>A0A4Q6IC47</accession>
<dbReference type="SUPFAM" id="SSF142877">
    <property type="entry name" value="EndoU-like"/>
    <property type="match status" value="1"/>
</dbReference>
<sequence>MNFCKYVCLLVIFLPFSLMACSDVYPPLEVLKNQDDVKNSYKCLRNQSIMNPFFNMDKDGDNDCDLPVVPELNKFDRAVLNVCGNWINTPRADLFKVMLDNAEYKEYVEKLYEDLNHEVFTPNADLAQFKDELTKLWFDQQAFAHIMCGQPDILKLGGMHFFGRYIQAQENHWAGRHYDSAVVDEVSDKVYTIGVIFRNPNNYLVIDPRKGCDFLHADEIILNATKAYKAFSKHRELGGDVLKKCLYKNDGVDYTFVAKDNAILTFYSTLTPQCDPGETECECEK</sequence>
<proteinExistence type="predicted"/>
<dbReference type="OrthoDB" id="570830at2"/>
<reference evidence="4 5" key="1">
    <citation type="submission" date="2018-06" db="EMBL/GenBank/DDBJ databases">
        <title>Complete Genome Sequence of Ehrlichia minasensis Isolated From Cattle.</title>
        <authorList>
            <person name="Aguiar D.M."/>
            <person name="Araujo J.P.A.Jr."/>
            <person name="Nakazato L."/>
            <person name="Bard E."/>
            <person name="Cabezas-Cruz A."/>
        </authorList>
    </citation>
    <scope>NUCLEOTIDE SEQUENCE [LARGE SCALE GENOMIC DNA]</scope>
    <source>
        <strain evidence="4 5">B11</strain>
    </source>
</reference>
<feature type="chain" id="PRO_5020374536" description="Bacterial EndoU nuclease domain-containing protein" evidence="2">
    <location>
        <begin position="21"/>
        <end position="285"/>
    </location>
</feature>
<keyword evidence="1" id="KW-0378">Hydrolase</keyword>
<evidence type="ECO:0000256" key="2">
    <source>
        <dbReference type="SAM" id="SignalP"/>
    </source>
</evidence>
<comment type="caution">
    <text evidence="4">The sequence shown here is derived from an EMBL/GenBank/DDBJ whole genome shotgun (WGS) entry which is preliminary data.</text>
</comment>